<feature type="non-terminal residue" evidence="1">
    <location>
        <position position="243"/>
    </location>
</feature>
<name>A0AC61S2J9_9BACT</name>
<accession>A0AC61S2J9</accession>
<dbReference type="EMBL" id="SSTG01000219">
    <property type="protein sequence ID" value="THG42322.1"/>
    <property type="molecule type" value="Genomic_DNA"/>
</dbReference>
<sequence>MKKGLVLEGGAMRGLFTAGVLDVLMQHRINPDGIIGVSAGAAFGCNYKSGQPGRVIRYNKRFANNSNYCGMRSLLTTGNLYNAEFAYHRVPTEFDLFDNEAFEHNPMEYYVVCTDIATGLPVYNLCTKGGHAFYEWVRASSSLPIVSRPVEINGQLLLDGGLTDSIPLQFMQRKGYSKNIVILTRPAGYRKKPSKFTGIMRILYSRYPGLVKSISKRHQMYNTQLDTIAACEQAGNCFVIRPD</sequence>
<gene>
    <name evidence="1" type="ORF">E5990_10810</name>
</gene>
<organism evidence="1 2">
    <name type="scientific">Muribaculum caecicola</name>
    <dbReference type="NCBI Taxonomy" id="3038144"/>
    <lineage>
        <taxon>Bacteria</taxon>
        <taxon>Pseudomonadati</taxon>
        <taxon>Bacteroidota</taxon>
        <taxon>Bacteroidia</taxon>
        <taxon>Bacteroidales</taxon>
        <taxon>Muribaculaceae</taxon>
        <taxon>Muribaculum</taxon>
    </lineage>
</organism>
<evidence type="ECO:0000313" key="1">
    <source>
        <dbReference type="EMBL" id="THG42322.1"/>
    </source>
</evidence>
<keyword evidence="2" id="KW-1185">Reference proteome</keyword>
<evidence type="ECO:0000313" key="2">
    <source>
        <dbReference type="Proteomes" id="UP000305401"/>
    </source>
</evidence>
<comment type="caution">
    <text evidence="1">The sequence shown here is derived from an EMBL/GenBank/DDBJ whole genome shotgun (WGS) entry which is preliminary data.</text>
</comment>
<dbReference type="Proteomes" id="UP000305401">
    <property type="component" value="Unassembled WGS sequence"/>
</dbReference>
<reference evidence="1" key="1">
    <citation type="submission" date="2019-04" db="EMBL/GenBank/DDBJ databases">
        <title>Microbes associate with the intestines of laboratory mice.</title>
        <authorList>
            <person name="Navarre W."/>
            <person name="Wong E."/>
            <person name="Huang K.C."/>
            <person name="Tropini C."/>
            <person name="Ng K."/>
            <person name="Yu B."/>
        </authorList>
    </citation>
    <scope>NUCLEOTIDE SEQUENCE</scope>
    <source>
        <strain evidence="1">NM86_A22</strain>
    </source>
</reference>
<protein>
    <submittedName>
        <fullName evidence="1">Patatin family protein</fullName>
    </submittedName>
</protein>
<proteinExistence type="predicted"/>